<dbReference type="GO" id="GO:0008237">
    <property type="term" value="F:metallopeptidase activity"/>
    <property type="evidence" value="ECO:0007669"/>
    <property type="project" value="InterPro"/>
</dbReference>
<dbReference type="EMBL" id="FMHG01000001">
    <property type="protein sequence ID" value="SCJ39163.1"/>
    <property type="molecule type" value="Genomic_DNA"/>
</dbReference>
<feature type="domain" description="Phage head morphogenesis" evidence="1">
    <location>
        <begin position="154"/>
        <end position="252"/>
    </location>
</feature>
<dbReference type="EC" id="2.4.2.31" evidence="2"/>
<dbReference type="GO" id="GO:0106274">
    <property type="term" value="F:NAD+-protein-arginine ADP-ribosyltransferase activity"/>
    <property type="evidence" value="ECO:0007669"/>
    <property type="project" value="UniProtKB-EC"/>
</dbReference>
<protein>
    <submittedName>
        <fullName evidence="2">NAD(+)--arginine ADP-ribosyltransferase EFV</fullName>
        <ecNumber evidence="2">2.4.2.31</ecNumber>
    </submittedName>
</protein>
<accession>A0A1C6G1M6</accession>
<proteinExistence type="predicted"/>
<dbReference type="Pfam" id="PF04233">
    <property type="entry name" value="Phage_Mu_F"/>
    <property type="match status" value="1"/>
</dbReference>
<gene>
    <name evidence="2" type="ORF">SAMEA3545359_00192</name>
</gene>
<organism evidence="2">
    <name type="scientific">uncultured Anaerotruncus sp</name>
    <dbReference type="NCBI Taxonomy" id="905011"/>
    <lineage>
        <taxon>Bacteria</taxon>
        <taxon>Bacillati</taxon>
        <taxon>Bacillota</taxon>
        <taxon>Clostridia</taxon>
        <taxon>Eubacteriales</taxon>
        <taxon>Oscillospiraceae</taxon>
        <taxon>Anaerotruncus</taxon>
        <taxon>environmental samples</taxon>
    </lineage>
</organism>
<dbReference type="InterPro" id="IPR024079">
    <property type="entry name" value="MetalloPept_cat_dom_sf"/>
</dbReference>
<evidence type="ECO:0000313" key="2">
    <source>
        <dbReference type="EMBL" id="SCJ39163.1"/>
    </source>
</evidence>
<dbReference type="InterPro" id="IPR006528">
    <property type="entry name" value="Phage_head_morphogenesis_dom"/>
</dbReference>
<name>A0A1C6G1M6_9FIRM</name>
<keyword evidence="2" id="KW-0808">Transferase</keyword>
<reference evidence="2" key="1">
    <citation type="submission" date="2015-09" db="EMBL/GenBank/DDBJ databases">
        <authorList>
            <consortium name="Pathogen Informatics"/>
        </authorList>
    </citation>
    <scope>NUCLEOTIDE SEQUENCE</scope>
    <source>
        <strain evidence="2">2789STDY5834896</strain>
    </source>
</reference>
<keyword evidence="2" id="KW-0328">Glycosyltransferase</keyword>
<dbReference type="AlphaFoldDB" id="A0A1C6G1M6"/>
<dbReference type="NCBIfam" id="TIGR01641">
    <property type="entry name" value="phageSPP1_gp7"/>
    <property type="match status" value="1"/>
</dbReference>
<sequence length="458" mass="52485">MPSRSSAEYWADRMAAHTWDTYNTAVDECRALQDVYSKAQRDIDAQLMQLLKKSQSDKLSLTDGYTIKRLKAIKANIQKTVDQLKEAEKQQLGEVLKEAYQTNYETLRAELTDRAFTTVNKKAVEKALKYPWSGADYSDRIWRDKASLTFALNEILTRGLVQGLGVGELARQIDGKMQSGYKNALRLARTETIHYLNDSALKAYKDSGVKKVQFWAAEDERTCPECGVLHGKEYPIDKVPVLPLHPNCRCTYIPIVDVDAIDDMLHIEGESGRAPEKVQELVKKEYNALTDIHRGIIDRTGVKVLIGTKKPSHYDRRDKVIYIREDADIGDVTHEMGHVIADELGLYHDPAFMDILKAGISEETMLSYQVEMPVVGGGVVRVLDYPDSKFISTYQGRVYETDYDGNASIDYEHMRVNYGVLREYFSEGFREYYQDPDRLHRKDPKLYTYIEEMKQRAE</sequence>
<dbReference type="Gene3D" id="3.40.390.10">
    <property type="entry name" value="Collagenase (Catalytic Domain)"/>
    <property type="match status" value="1"/>
</dbReference>
<evidence type="ECO:0000259" key="1">
    <source>
        <dbReference type="Pfam" id="PF04233"/>
    </source>
</evidence>